<keyword evidence="2 14" id="KW-1003">Cell membrane</keyword>
<dbReference type="PANTHER" id="PTHR26451">
    <property type="entry name" value="G_PROTEIN_RECEP_F1_2 DOMAIN-CONTAINING PROTEIN"/>
    <property type="match status" value="1"/>
</dbReference>
<feature type="transmembrane region" description="Helical" evidence="14">
    <location>
        <begin position="299"/>
        <end position="317"/>
    </location>
</feature>
<dbReference type="InterPro" id="IPR017452">
    <property type="entry name" value="GPCR_Rhodpsn_7TM"/>
</dbReference>
<keyword evidence="8 14" id="KW-0472">Membrane</keyword>
<evidence type="ECO:0000256" key="5">
    <source>
        <dbReference type="ARBA" id="ARBA00022725"/>
    </source>
</evidence>
<evidence type="ECO:0000256" key="3">
    <source>
        <dbReference type="ARBA" id="ARBA00022606"/>
    </source>
</evidence>
<dbReference type="InterPro" id="IPR000725">
    <property type="entry name" value="Olfact_rcpt"/>
</dbReference>
<evidence type="ECO:0000256" key="8">
    <source>
        <dbReference type="ARBA" id="ARBA00023136"/>
    </source>
</evidence>
<dbReference type="GO" id="GO:0005886">
    <property type="term" value="C:plasma membrane"/>
    <property type="evidence" value="ECO:0007669"/>
    <property type="project" value="UniProtKB-SubCell"/>
</dbReference>
<keyword evidence="4 13" id="KW-0812">Transmembrane</keyword>
<proteinExistence type="inferred from homology"/>
<dbReference type="Proteomes" id="UP000261480">
    <property type="component" value="Unplaced"/>
</dbReference>
<feature type="domain" description="G-protein coupled receptors family 1 profile" evidence="15">
    <location>
        <begin position="41"/>
        <end position="285"/>
    </location>
</feature>
<dbReference type="PROSITE" id="PS00237">
    <property type="entry name" value="G_PROTEIN_RECEP_F1_1"/>
    <property type="match status" value="1"/>
</dbReference>
<evidence type="ECO:0000256" key="9">
    <source>
        <dbReference type="ARBA" id="ARBA00023157"/>
    </source>
</evidence>
<name>A0A3B3WNT0_9TELE</name>
<evidence type="ECO:0000256" key="14">
    <source>
        <dbReference type="RuleBase" id="RU363047"/>
    </source>
</evidence>
<accession>A0A3B3WNT0</accession>
<evidence type="ECO:0000256" key="12">
    <source>
        <dbReference type="ARBA" id="ARBA00023224"/>
    </source>
</evidence>
<evidence type="ECO:0000256" key="13">
    <source>
        <dbReference type="RuleBase" id="RU000688"/>
    </source>
</evidence>
<dbReference type="Ensembl" id="ENSPMET00000009136.1">
    <property type="protein sequence ID" value="ENSPMEP00000004466.1"/>
    <property type="gene ID" value="ENSPMEG00000005771.1"/>
</dbReference>
<dbReference type="Gene3D" id="1.20.1070.10">
    <property type="entry name" value="Rhodopsin 7-helix transmembrane proteins"/>
    <property type="match status" value="1"/>
</dbReference>
<evidence type="ECO:0000256" key="4">
    <source>
        <dbReference type="ARBA" id="ARBA00022692"/>
    </source>
</evidence>
<evidence type="ECO:0000256" key="10">
    <source>
        <dbReference type="ARBA" id="ARBA00023170"/>
    </source>
</evidence>
<evidence type="ECO:0000313" key="16">
    <source>
        <dbReference type="Ensembl" id="ENSPMEP00000004466.1"/>
    </source>
</evidence>
<dbReference type="SUPFAM" id="SSF81321">
    <property type="entry name" value="Family A G protein-coupled receptor-like"/>
    <property type="match status" value="1"/>
</dbReference>
<dbReference type="PRINTS" id="PR00245">
    <property type="entry name" value="OLFACTORYR"/>
</dbReference>
<feature type="transmembrane region" description="Helical" evidence="14">
    <location>
        <begin position="267"/>
        <end position="287"/>
    </location>
</feature>
<keyword evidence="12 13" id="KW-0807">Transducer</keyword>
<feature type="transmembrane region" description="Helical" evidence="14">
    <location>
        <begin position="141"/>
        <end position="160"/>
    </location>
</feature>
<keyword evidence="10 13" id="KW-0675">Receptor</keyword>
<feature type="transmembrane region" description="Helical" evidence="14">
    <location>
        <begin position="60"/>
        <end position="78"/>
    </location>
</feature>
<keyword evidence="9" id="KW-1015">Disulfide bond</keyword>
<dbReference type="GO" id="GO:0005549">
    <property type="term" value="F:odorant binding"/>
    <property type="evidence" value="ECO:0007669"/>
    <property type="project" value="TreeGrafter"/>
</dbReference>
<organism evidence="16 17">
    <name type="scientific">Poecilia mexicana</name>
    <dbReference type="NCBI Taxonomy" id="48701"/>
    <lineage>
        <taxon>Eukaryota</taxon>
        <taxon>Metazoa</taxon>
        <taxon>Chordata</taxon>
        <taxon>Craniata</taxon>
        <taxon>Vertebrata</taxon>
        <taxon>Euteleostomi</taxon>
        <taxon>Actinopterygii</taxon>
        <taxon>Neopterygii</taxon>
        <taxon>Teleostei</taxon>
        <taxon>Neoteleostei</taxon>
        <taxon>Acanthomorphata</taxon>
        <taxon>Ovalentaria</taxon>
        <taxon>Atherinomorphae</taxon>
        <taxon>Cyprinodontiformes</taxon>
        <taxon>Poeciliidae</taxon>
        <taxon>Poeciliinae</taxon>
        <taxon>Poecilia</taxon>
    </lineage>
</organism>
<feature type="transmembrane region" description="Helical" evidence="14">
    <location>
        <begin position="189"/>
        <end position="213"/>
    </location>
</feature>
<reference evidence="16" key="2">
    <citation type="submission" date="2025-09" db="UniProtKB">
        <authorList>
            <consortium name="Ensembl"/>
        </authorList>
    </citation>
    <scope>IDENTIFICATION</scope>
</reference>
<feature type="transmembrane region" description="Helical" evidence="14">
    <location>
        <begin position="98"/>
        <end position="120"/>
    </location>
</feature>
<evidence type="ECO:0000256" key="7">
    <source>
        <dbReference type="ARBA" id="ARBA00023040"/>
    </source>
</evidence>
<dbReference type="PROSITE" id="PS50262">
    <property type="entry name" value="G_PROTEIN_RECEP_F1_2"/>
    <property type="match status" value="1"/>
</dbReference>
<keyword evidence="3 14" id="KW-0716">Sensory transduction</keyword>
<sequence length="323" mass="37938">MAFFKIINITYISLSGYVDLNRYRYFYFFVVLTVYILTVCSNATILYLIWIHKNLHEPMYIFIAALLFNGLLYSTNIYPKLLIDFLSEKPNVSYSACLLQFFLFYSFGFAEFLLLAAMAFDRYVAICKPLRYKRIMRKSHVDIFLVLAWFLPALQATLSYQAKLCAFNLEGIFCNNTIYALQCVRSTTITVVGIVALLHVVVLPMLFTTFTYANIFRISYRSSKQSRKTTVETCVPHLLVLTSYFCLMTYDVVIARVQSDFPRIARFIMTMQISLYHPLFNPFIYGFKMKEINKHLRRFRWYLWLHLLFVTLGLQGQSSLKKN</sequence>
<dbReference type="STRING" id="48701.ENSPMEP00000004466"/>
<evidence type="ECO:0000256" key="6">
    <source>
        <dbReference type="ARBA" id="ARBA00022989"/>
    </source>
</evidence>
<dbReference type="InterPro" id="IPR000276">
    <property type="entry name" value="GPCR_Rhodpsn"/>
</dbReference>
<keyword evidence="11" id="KW-0325">Glycoprotein</keyword>
<evidence type="ECO:0000256" key="11">
    <source>
        <dbReference type="ARBA" id="ARBA00023180"/>
    </source>
</evidence>
<keyword evidence="17" id="KW-1185">Reference proteome</keyword>
<keyword evidence="5 14" id="KW-0552">Olfaction</keyword>
<dbReference type="PRINTS" id="PR00237">
    <property type="entry name" value="GPCRRHODOPSN"/>
</dbReference>
<evidence type="ECO:0000313" key="17">
    <source>
        <dbReference type="Proteomes" id="UP000261480"/>
    </source>
</evidence>
<comment type="similarity">
    <text evidence="13">Belongs to the G-protein coupled receptor 1 family.</text>
</comment>
<protein>
    <recommendedName>
        <fullName evidence="14">Olfactory receptor</fullName>
    </recommendedName>
</protein>
<feature type="transmembrane region" description="Helical" evidence="14">
    <location>
        <begin position="25"/>
        <end position="48"/>
    </location>
</feature>
<evidence type="ECO:0000259" key="15">
    <source>
        <dbReference type="PROSITE" id="PS50262"/>
    </source>
</evidence>
<dbReference type="Pfam" id="PF13853">
    <property type="entry name" value="7tm_4"/>
    <property type="match status" value="1"/>
</dbReference>
<dbReference type="InterPro" id="IPR052921">
    <property type="entry name" value="GPCR1_Superfamily_Member"/>
</dbReference>
<dbReference type="GO" id="GO:0004984">
    <property type="term" value="F:olfactory receptor activity"/>
    <property type="evidence" value="ECO:0007669"/>
    <property type="project" value="InterPro"/>
</dbReference>
<keyword evidence="7 13" id="KW-0297">G-protein coupled receptor</keyword>
<evidence type="ECO:0000256" key="1">
    <source>
        <dbReference type="ARBA" id="ARBA00004651"/>
    </source>
</evidence>
<dbReference type="PANTHER" id="PTHR26451:SF847">
    <property type="entry name" value="ODORANT RECEPTOR-RELATED"/>
    <property type="match status" value="1"/>
</dbReference>
<dbReference type="FunFam" id="1.20.1070.10:FF:000024">
    <property type="entry name" value="Olfactory receptor"/>
    <property type="match status" value="1"/>
</dbReference>
<evidence type="ECO:0000256" key="2">
    <source>
        <dbReference type="ARBA" id="ARBA00022475"/>
    </source>
</evidence>
<keyword evidence="6 14" id="KW-1133">Transmembrane helix</keyword>
<comment type="subcellular location">
    <subcellularLocation>
        <location evidence="1 14">Cell membrane</location>
        <topology evidence="1 14">Multi-pass membrane protein</topology>
    </subcellularLocation>
</comment>
<dbReference type="AlphaFoldDB" id="A0A3B3WNT0"/>
<feature type="transmembrane region" description="Helical" evidence="14">
    <location>
        <begin position="234"/>
        <end position="255"/>
    </location>
</feature>
<dbReference type="GO" id="GO:0004930">
    <property type="term" value="F:G protein-coupled receptor activity"/>
    <property type="evidence" value="ECO:0007669"/>
    <property type="project" value="UniProtKB-KW"/>
</dbReference>
<reference evidence="16" key="1">
    <citation type="submission" date="2025-08" db="UniProtKB">
        <authorList>
            <consortium name="Ensembl"/>
        </authorList>
    </citation>
    <scope>IDENTIFICATION</scope>
</reference>